<dbReference type="OrthoDB" id="1577640at2759"/>
<evidence type="ECO:0000259" key="4">
    <source>
        <dbReference type="Pfam" id="PF24883"/>
    </source>
</evidence>
<evidence type="ECO:0000256" key="2">
    <source>
        <dbReference type="PROSITE-ProRule" id="PRU00023"/>
    </source>
</evidence>
<dbReference type="PROSITE" id="PS50088">
    <property type="entry name" value="ANK_REPEAT"/>
    <property type="match status" value="3"/>
</dbReference>
<keyword evidence="3" id="KW-0175">Coiled coil</keyword>
<evidence type="ECO:0000313" key="5">
    <source>
        <dbReference type="EMBL" id="CAF9926612.1"/>
    </source>
</evidence>
<dbReference type="SUPFAM" id="SSF52540">
    <property type="entry name" value="P-loop containing nucleoside triphosphate hydrolases"/>
    <property type="match status" value="1"/>
</dbReference>
<reference evidence="5" key="1">
    <citation type="submission" date="2021-03" db="EMBL/GenBank/DDBJ databases">
        <authorList>
            <person name="Tagirdzhanova G."/>
        </authorList>
    </citation>
    <scope>NUCLEOTIDE SEQUENCE</scope>
</reference>
<proteinExistence type="predicted"/>
<evidence type="ECO:0000313" key="6">
    <source>
        <dbReference type="Proteomes" id="UP000664521"/>
    </source>
</evidence>
<dbReference type="InterPro" id="IPR002110">
    <property type="entry name" value="Ankyrin_rpt"/>
</dbReference>
<feature type="repeat" description="ANK" evidence="2">
    <location>
        <begin position="761"/>
        <end position="793"/>
    </location>
</feature>
<feature type="repeat" description="ANK" evidence="2">
    <location>
        <begin position="794"/>
        <end position="826"/>
    </location>
</feature>
<dbReference type="InterPro" id="IPR036770">
    <property type="entry name" value="Ankyrin_rpt-contain_sf"/>
</dbReference>
<dbReference type="Pfam" id="PF24883">
    <property type="entry name" value="NPHP3_N"/>
    <property type="match status" value="1"/>
</dbReference>
<dbReference type="InterPro" id="IPR056884">
    <property type="entry name" value="NPHP3-like_N"/>
</dbReference>
<feature type="coiled-coil region" evidence="3">
    <location>
        <begin position="31"/>
        <end position="58"/>
    </location>
</feature>
<dbReference type="Gene3D" id="1.25.40.20">
    <property type="entry name" value="Ankyrin repeat-containing domain"/>
    <property type="match status" value="1"/>
</dbReference>
<organism evidence="5 6">
    <name type="scientific">Heterodermia speciosa</name>
    <dbReference type="NCBI Taxonomy" id="116794"/>
    <lineage>
        <taxon>Eukaryota</taxon>
        <taxon>Fungi</taxon>
        <taxon>Dikarya</taxon>
        <taxon>Ascomycota</taxon>
        <taxon>Pezizomycotina</taxon>
        <taxon>Lecanoromycetes</taxon>
        <taxon>OSLEUM clade</taxon>
        <taxon>Lecanoromycetidae</taxon>
        <taxon>Caliciales</taxon>
        <taxon>Physciaceae</taxon>
        <taxon>Heterodermia</taxon>
    </lineage>
</organism>
<evidence type="ECO:0000256" key="3">
    <source>
        <dbReference type="SAM" id="Coils"/>
    </source>
</evidence>
<accession>A0A8H3FPE3</accession>
<dbReference type="Pfam" id="PF13637">
    <property type="entry name" value="Ank_4"/>
    <property type="match status" value="1"/>
</dbReference>
<protein>
    <recommendedName>
        <fullName evidence="4">Nephrocystin 3-like N-terminal domain-containing protein</fullName>
    </recommendedName>
</protein>
<dbReference type="SMART" id="SM00248">
    <property type="entry name" value="ANK"/>
    <property type="match status" value="7"/>
</dbReference>
<feature type="repeat" description="ANK" evidence="2">
    <location>
        <begin position="729"/>
        <end position="758"/>
    </location>
</feature>
<dbReference type="Gene3D" id="3.40.50.300">
    <property type="entry name" value="P-loop containing nucleotide triphosphate hydrolases"/>
    <property type="match status" value="1"/>
</dbReference>
<dbReference type="Pfam" id="PF12796">
    <property type="entry name" value="Ank_2"/>
    <property type="match status" value="1"/>
</dbReference>
<dbReference type="PROSITE" id="PS50297">
    <property type="entry name" value="ANK_REP_REGION"/>
    <property type="match status" value="3"/>
</dbReference>
<dbReference type="AlphaFoldDB" id="A0A8H3FPE3"/>
<feature type="domain" description="Nephrocystin 3-like N-terminal" evidence="4">
    <location>
        <begin position="188"/>
        <end position="355"/>
    </location>
</feature>
<sequence length="993" mass="111754">MDGLSTIVTIGTVLDLTAKFLSASHCYYREVTGAKKEIDFINKEISNLQKVLKSIEKLVNSSSPSQQAPLDLISNPDGPLHQCDSLLRPLVLKLEKPITSRRAMIWPLKKKDVDSTLKEIDRLKRTLNLALSTIQLDLQISSDSRVVDISDDAERQKKEQLRKDVIAWLSTTRPSSNHNINRRKHQPGTGEWFVNGDHFEKWRTAPNSFVWLHGSAGCGKSILSSTIIDHVQANRVIRTKSALVYYYFDFNDSMKQKVANFMSSILADLCAQANDLPDPVQQLYLKCNNGHREPLLSDLVSVFLAVVPLFDAVFVVIDALDECPTKDDERQELLKTIEVIHSQSAMSLHMLVTSRRHYDIEIVVGRLTGVAAIQIESGMVDDDIKMYIRSGVQAIREKNTWWHDQLCTAVEERLFKGANGMFRWVYCQLDALKSCLRATAVEEKLKKLPKDLRTTYAQILADLPEDHLEDAHIALRWLVFSERPLLLKELVEALRVDPSRSPPVDADAHLANPNQILEILPNLITTYSHVYEGLSEMPVDLKYLNLAGASNFHVQEIKLAHFSVKEFLLSGMTEKGEAAPLLSSIKLNQCFIAEACLYYKLSYEESKNKEHPENDLSAFPLLAYACQYWPNHRAAFNAYEITKNQLEESSGMEQILFRLCTRSTEVLDLRPRSYYAITQIYSIGSHEDPVLFAPVTSLYFAAYHGLHQILKWLVDRGQNVREEGGFFGTPLHAACFKGNLDAAILLLDHGADIDSTSRHVLGATVLQLASQNGHMKIVEFLLDRGASVDIEDEFRSTPMIDAARHGHFDIVEVLLDHGADIDAATNGGINSLFMAVLFTDFLAVETLLDRGAQIHASSETEDRCLLLEVCARDPNEEGRELFEIATLLLDRGADINRKNDTGRAALIEAARVPNPGLLRLFLDRRADVFTRDKAGKTALDAARHEQERFKKGSSSYRRAQESVLILEEAEKAWLEKHRADLDQEGTQPSQPPL</sequence>
<gene>
    <name evidence="5" type="ORF">HETSPECPRED_006369</name>
</gene>
<evidence type="ECO:0000256" key="1">
    <source>
        <dbReference type="ARBA" id="ARBA00022737"/>
    </source>
</evidence>
<dbReference type="PANTHER" id="PTHR10039:SF16">
    <property type="entry name" value="GPI INOSITOL-DEACYLASE"/>
    <property type="match status" value="1"/>
</dbReference>
<dbReference type="PRINTS" id="PR01415">
    <property type="entry name" value="ANKYRIN"/>
</dbReference>
<keyword evidence="2" id="KW-0040">ANK repeat</keyword>
<comment type="caution">
    <text evidence="5">The sequence shown here is derived from an EMBL/GenBank/DDBJ whole genome shotgun (WGS) entry which is preliminary data.</text>
</comment>
<dbReference type="PANTHER" id="PTHR10039">
    <property type="entry name" value="AMELOGENIN"/>
    <property type="match status" value="1"/>
</dbReference>
<dbReference type="Proteomes" id="UP000664521">
    <property type="component" value="Unassembled WGS sequence"/>
</dbReference>
<name>A0A8H3FPE3_9LECA</name>
<dbReference type="InterPro" id="IPR027417">
    <property type="entry name" value="P-loop_NTPase"/>
</dbReference>
<keyword evidence="1" id="KW-0677">Repeat</keyword>
<dbReference type="SUPFAM" id="SSF48403">
    <property type="entry name" value="Ankyrin repeat"/>
    <property type="match status" value="1"/>
</dbReference>
<dbReference type="EMBL" id="CAJPDS010000042">
    <property type="protein sequence ID" value="CAF9926612.1"/>
    <property type="molecule type" value="Genomic_DNA"/>
</dbReference>
<keyword evidence="6" id="KW-1185">Reference proteome</keyword>